<proteinExistence type="predicted"/>
<dbReference type="Proteomes" id="UP000245783">
    <property type="component" value="Unassembled WGS sequence"/>
</dbReference>
<keyword evidence="2" id="KW-0472">Membrane</keyword>
<feature type="compositionally biased region" description="Polar residues" evidence="1">
    <location>
        <begin position="631"/>
        <end position="641"/>
    </location>
</feature>
<dbReference type="GeneID" id="37036644"/>
<feature type="transmembrane region" description="Helical" evidence="2">
    <location>
        <begin position="445"/>
        <end position="469"/>
    </location>
</feature>
<keyword evidence="2" id="KW-0812">Transmembrane</keyword>
<feature type="transmembrane region" description="Helical" evidence="2">
    <location>
        <begin position="73"/>
        <end position="97"/>
    </location>
</feature>
<feature type="compositionally biased region" description="Gly residues" evidence="1">
    <location>
        <begin position="531"/>
        <end position="541"/>
    </location>
</feature>
<feature type="compositionally biased region" description="Low complexity" evidence="1">
    <location>
        <begin position="390"/>
        <end position="402"/>
    </location>
</feature>
<evidence type="ECO:0000313" key="3">
    <source>
        <dbReference type="EMBL" id="PWN39709.1"/>
    </source>
</evidence>
<feature type="region of interest" description="Disordered" evidence="1">
    <location>
        <begin position="531"/>
        <end position="596"/>
    </location>
</feature>
<feature type="region of interest" description="Disordered" evidence="1">
    <location>
        <begin position="322"/>
        <end position="410"/>
    </location>
</feature>
<feature type="transmembrane region" description="Helical" evidence="2">
    <location>
        <begin position="269"/>
        <end position="294"/>
    </location>
</feature>
<dbReference type="AlphaFoldDB" id="A0A316VPY6"/>
<organism evidence="3 4">
    <name type="scientific">Ceraceosorus guamensis</name>
    <dbReference type="NCBI Taxonomy" id="1522189"/>
    <lineage>
        <taxon>Eukaryota</taxon>
        <taxon>Fungi</taxon>
        <taxon>Dikarya</taxon>
        <taxon>Basidiomycota</taxon>
        <taxon>Ustilaginomycotina</taxon>
        <taxon>Exobasidiomycetes</taxon>
        <taxon>Ceraceosorales</taxon>
        <taxon>Ceraceosoraceae</taxon>
        <taxon>Ceraceosorus</taxon>
    </lineage>
</organism>
<evidence type="ECO:0000313" key="4">
    <source>
        <dbReference type="Proteomes" id="UP000245783"/>
    </source>
</evidence>
<keyword evidence="4" id="KW-1185">Reference proteome</keyword>
<feature type="compositionally biased region" description="Polar residues" evidence="1">
    <location>
        <begin position="364"/>
        <end position="379"/>
    </location>
</feature>
<feature type="transmembrane region" description="Helical" evidence="2">
    <location>
        <begin position="199"/>
        <end position="226"/>
    </location>
</feature>
<feature type="transmembrane region" description="Helical" evidence="2">
    <location>
        <begin position="118"/>
        <end position="140"/>
    </location>
</feature>
<accession>A0A316VPY6</accession>
<sequence>MSLPPSSSASGSSTLYNQFALLPPPPRRILSRTPEDVRCRLPDFTLSDDPVAAVREWARQEFFVNLDPGWVHVYVGTGCIGALILIAGFILLLRIYAKTFWIARFPRRTYGRVIVPNSLLGWTLGCGAFGTVLLAVYWKLYAYFRLGRWPGSFPLWIVTAWYPLYLAAHVAAWGLFYAVPSDLTEGRLLQGRSGILRRLSHPAIINVLGICLPIIAAITVAIPLAFAQKRYSEALRMYGEWLQRYEGQETLSEEMLIDAQRFWYKLVDAFHIIGGIFFAWTSWGVQDLSAYAFVSGRLLLTLWKQIRAENPNENAWGVVTTIARRPGNDGPGQSGPEETAEQERDANERSGDDTLEANLIKSPSDLNSQRRQSDAQSPATADLERGSERNASSLAAAATTNSPISAQATPKIGAANARSRIVHHRIERSKEAAGRRRKRHHLYSVFNHVLLQAASILTATMCYCALSLWTAVVMSGAHENPYNQYSSILTAELIISVYLGIIFGGLTLLAIFKHTYEPVLHFGQISTRFGHGSGSGSGSGEGAKAKRRRSGGASAAHDAAGGGGNKGIALFKLGGGGGGSGRRGSQQLHHQPSGPAVTTFFESETLQPTATMGNVRLAPTDEEEALRRSLSRSGTNISNSPLLEELKEEQPTNDSELEVHLPLPQSRSSSRLA</sequence>
<protein>
    <submittedName>
        <fullName evidence="3">Uncharacterized protein</fullName>
    </submittedName>
</protein>
<keyword evidence="2" id="KW-1133">Transmembrane helix</keyword>
<evidence type="ECO:0000256" key="2">
    <source>
        <dbReference type="SAM" id="Phobius"/>
    </source>
</evidence>
<gene>
    <name evidence="3" type="ORF">IE81DRAFT_326268</name>
</gene>
<feature type="transmembrane region" description="Helical" evidence="2">
    <location>
        <begin position="489"/>
        <end position="512"/>
    </location>
</feature>
<dbReference type="InParanoid" id="A0A316VPY6"/>
<reference evidence="3 4" key="1">
    <citation type="journal article" date="2018" name="Mol. Biol. Evol.">
        <title>Broad Genomic Sampling Reveals a Smut Pathogenic Ancestry of the Fungal Clade Ustilaginomycotina.</title>
        <authorList>
            <person name="Kijpornyongpan T."/>
            <person name="Mondo S.J."/>
            <person name="Barry K."/>
            <person name="Sandor L."/>
            <person name="Lee J."/>
            <person name="Lipzen A."/>
            <person name="Pangilinan J."/>
            <person name="LaButti K."/>
            <person name="Hainaut M."/>
            <person name="Henrissat B."/>
            <person name="Grigoriev I.V."/>
            <person name="Spatafora J.W."/>
            <person name="Aime M.C."/>
        </authorList>
    </citation>
    <scope>NUCLEOTIDE SEQUENCE [LARGE SCALE GENOMIC DNA]</scope>
    <source>
        <strain evidence="3 4">MCA 4658</strain>
    </source>
</reference>
<evidence type="ECO:0000256" key="1">
    <source>
        <dbReference type="SAM" id="MobiDB-lite"/>
    </source>
</evidence>
<feature type="compositionally biased region" description="Basic and acidic residues" evidence="1">
    <location>
        <begin position="341"/>
        <end position="352"/>
    </location>
</feature>
<feature type="region of interest" description="Disordered" evidence="1">
    <location>
        <begin position="621"/>
        <end position="673"/>
    </location>
</feature>
<feature type="compositionally biased region" description="Gly residues" evidence="1">
    <location>
        <begin position="573"/>
        <end position="582"/>
    </location>
</feature>
<feature type="transmembrane region" description="Helical" evidence="2">
    <location>
        <begin position="160"/>
        <end position="179"/>
    </location>
</feature>
<dbReference type="RefSeq" id="XP_025366869.1">
    <property type="nucleotide sequence ID" value="XM_025514774.1"/>
</dbReference>
<dbReference type="EMBL" id="KZ819449">
    <property type="protein sequence ID" value="PWN39709.1"/>
    <property type="molecule type" value="Genomic_DNA"/>
</dbReference>
<name>A0A316VPY6_9BASI</name>